<dbReference type="Proteomes" id="UP000075809">
    <property type="component" value="Unassembled WGS sequence"/>
</dbReference>
<organism evidence="1 2">
    <name type="scientific">Mycetomoellerius zeteki</name>
    <dbReference type="NCBI Taxonomy" id="64791"/>
    <lineage>
        <taxon>Eukaryota</taxon>
        <taxon>Metazoa</taxon>
        <taxon>Ecdysozoa</taxon>
        <taxon>Arthropoda</taxon>
        <taxon>Hexapoda</taxon>
        <taxon>Insecta</taxon>
        <taxon>Pterygota</taxon>
        <taxon>Neoptera</taxon>
        <taxon>Endopterygota</taxon>
        <taxon>Hymenoptera</taxon>
        <taxon>Apocrita</taxon>
        <taxon>Aculeata</taxon>
        <taxon>Formicoidea</taxon>
        <taxon>Formicidae</taxon>
        <taxon>Myrmicinae</taxon>
        <taxon>Mycetomoellerius</taxon>
    </lineage>
</organism>
<protein>
    <submittedName>
        <fullName evidence="1">Uncharacterized protein</fullName>
    </submittedName>
</protein>
<accession>A0A151XDV4</accession>
<gene>
    <name evidence="1" type="ORF">ALC60_02190</name>
</gene>
<name>A0A151XDV4_9HYME</name>
<reference evidence="1 2" key="1">
    <citation type="submission" date="2015-09" db="EMBL/GenBank/DDBJ databases">
        <title>Trachymyrmex zeteki WGS genome.</title>
        <authorList>
            <person name="Nygaard S."/>
            <person name="Hu H."/>
            <person name="Boomsma J."/>
            <person name="Zhang G."/>
        </authorList>
    </citation>
    <scope>NUCLEOTIDE SEQUENCE [LARGE SCALE GENOMIC DNA]</scope>
    <source>
        <strain evidence="1">Tzet28-1</strain>
        <tissue evidence="1">Whole body</tissue>
    </source>
</reference>
<proteinExistence type="predicted"/>
<sequence>INLQRYRGYTNTASATYRNSLPDEVETHQSSVAVNAAHAYTMREEDGMSE</sequence>
<dbReference type="AlphaFoldDB" id="A0A151XDV4"/>
<evidence type="ECO:0000313" key="2">
    <source>
        <dbReference type="Proteomes" id="UP000075809"/>
    </source>
</evidence>
<keyword evidence="2" id="KW-1185">Reference proteome</keyword>
<feature type="non-terminal residue" evidence="1">
    <location>
        <position position="1"/>
    </location>
</feature>
<evidence type="ECO:0000313" key="1">
    <source>
        <dbReference type="EMBL" id="KYQ58545.1"/>
    </source>
</evidence>
<dbReference type="EMBL" id="KQ982254">
    <property type="protein sequence ID" value="KYQ58545.1"/>
    <property type="molecule type" value="Genomic_DNA"/>
</dbReference>